<evidence type="ECO:0000256" key="3">
    <source>
        <dbReference type="ARBA" id="ARBA00021330"/>
    </source>
</evidence>
<evidence type="ECO:0000313" key="16">
    <source>
        <dbReference type="EMBL" id="GEM44987.1"/>
    </source>
</evidence>
<dbReference type="GO" id="GO:0090486">
    <property type="term" value="F:small RNA 2'-O-methyltransferase activity"/>
    <property type="evidence" value="ECO:0007669"/>
    <property type="project" value="UniProtKB-EC"/>
</dbReference>
<name>A0A511MXW1_DEIC1</name>
<evidence type="ECO:0000256" key="1">
    <source>
        <dbReference type="ARBA" id="ARBA00001946"/>
    </source>
</evidence>
<keyword evidence="6" id="KW-0949">S-adenosyl-L-methionine</keyword>
<dbReference type="AlphaFoldDB" id="A0A511MXW1"/>
<evidence type="ECO:0000256" key="12">
    <source>
        <dbReference type="ARBA" id="ARBA00048418"/>
    </source>
</evidence>
<proteinExistence type="inferred from homology"/>
<dbReference type="EC" id="2.1.1.386" evidence="11"/>
<dbReference type="RefSeq" id="WP_146882209.1">
    <property type="nucleotide sequence ID" value="NZ_BJXB01000002.1"/>
</dbReference>
<comment type="catalytic activity">
    <reaction evidence="12">
        <text>small RNA 3'-end nucleotide + S-adenosyl-L-methionine = small RNA 3'-end 2'-O-methylnucleotide + S-adenosyl-L-homocysteine + H(+)</text>
        <dbReference type="Rhea" id="RHEA:37887"/>
        <dbReference type="Rhea" id="RHEA-COMP:10415"/>
        <dbReference type="Rhea" id="RHEA-COMP:10416"/>
        <dbReference type="ChEBI" id="CHEBI:15378"/>
        <dbReference type="ChEBI" id="CHEBI:57856"/>
        <dbReference type="ChEBI" id="CHEBI:59789"/>
        <dbReference type="ChEBI" id="CHEBI:74896"/>
        <dbReference type="ChEBI" id="CHEBI:74898"/>
        <dbReference type="EC" id="2.1.1.386"/>
    </reaction>
</comment>
<keyword evidence="9" id="KW-0694">RNA-binding</keyword>
<dbReference type="InterPro" id="IPR026610">
    <property type="entry name" value="Hen1"/>
</dbReference>
<dbReference type="Gene3D" id="3.30.1610.20">
    <property type="entry name" value="Hen1, N-terminal domain"/>
    <property type="match status" value="1"/>
</dbReference>
<dbReference type="PANTHER" id="PTHR21404:SF3">
    <property type="entry name" value="SMALL RNA 2'-O-METHYLTRANSFERASE"/>
    <property type="match status" value="1"/>
</dbReference>
<gene>
    <name evidence="16" type="ORF">DC3_06220</name>
</gene>
<accession>A0A511MXW1</accession>
<feature type="region of interest" description="Disordered" evidence="13">
    <location>
        <begin position="239"/>
        <end position="259"/>
    </location>
</feature>
<comment type="similarity">
    <text evidence="2">Belongs to the methyltransferase superfamily. HEN1 family.</text>
</comment>
<evidence type="ECO:0000256" key="13">
    <source>
        <dbReference type="SAM" id="MobiDB-lite"/>
    </source>
</evidence>
<dbReference type="CDD" id="cd02440">
    <property type="entry name" value="AdoMet_MTases"/>
    <property type="match status" value="1"/>
</dbReference>
<dbReference type="GO" id="GO:0046872">
    <property type="term" value="F:metal ion binding"/>
    <property type="evidence" value="ECO:0007669"/>
    <property type="project" value="UniProtKB-KW"/>
</dbReference>
<evidence type="ECO:0000256" key="7">
    <source>
        <dbReference type="ARBA" id="ARBA00022723"/>
    </source>
</evidence>
<dbReference type="InterPro" id="IPR029063">
    <property type="entry name" value="SAM-dependent_MTases_sf"/>
</dbReference>
<keyword evidence="17" id="KW-1185">Reference proteome</keyword>
<organism evidence="16 17">
    <name type="scientific">Deinococcus cellulosilyticus (strain DSM 18568 / NBRC 106333 / KACC 11606 / 5516J-15)</name>
    <dbReference type="NCBI Taxonomy" id="1223518"/>
    <lineage>
        <taxon>Bacteria</taxon>
        <taxon>Thermotogati</taxon>
        <taxon>Deinococcota</taxon>
        <taxon>Deinococci</taxon>
        <taxon>Deinococcales</taxon>
        <taxon>Deinococcaceae</taxon>
        <taxon>Deinococcus</taxon>
    </lineage>
</organism>
<dbReference type="InterPro" id="IPR038546">
    <property type="entry name" value="Hen1_N_sf"/>
</dbReference>
<evidence type="ECO:0000256" key="2">
    <source>
        <dbReference type="ARBA" id="ARBA00009026"/>
    </source>
</evidence>
<evidence type="ECO:0000256" key="5">
    <source>
        <dbReference type="ARBA" id="ARBA00022679"/>
    </source>
</evidence>
<keyword evidence="5 16" id="KW-0808">Transferase</keyword>
<keyword evidence="10" id="KW-0943">RNA-mediated gene silencing</keyword>
<dbReference type="InterPro" id="IPR024740">
    <property type="entry name" value="Hen1_N"/>
</dbReference>
<evidence type="ECO:0000259" key="14">
    <source>
        <dbReference type="Pfam" id="PF12623"/>
    </source>
</evidence>
<dbReference type="GO" id="GO:0003723">
    <property type="term" value="F:RNA binding"/>
    <property type="evidence" value="ECO:0007669"/>
    <property type="project" value="UniProtKB-KW"/>
</dbReference>
<dbReference type="Pfam" id="PF13649">
    <property type="entry name" value="Methyltransf_25"/>
    <property type="match status" value="1"/>
</dbReference>
<comment type="caution">
    <text evidence="16">The sequence shown here is derived from an EMBL/GenBank/DDBJ whole genome shotgun (WGS) entry which is preliminary data.</text>
</comment>
<evidence type="ECO:0000256" key="8">
    <source>
        <dbReference type="ARBA" id="ARBA00022842"/>
    </source>
</evidence>
<protein>
    <recommendedName>
        <fullName evidence="3">Small RNA 2'-O-methyltransferase</fullName>
        <ecNumber evidence="11">2.1.1.386</ecNumber>
    </recommendedName>
</protein>
<dbReference type="Gene3D" id="3.40.50.150">
    <property type="entry name" value="Vaccinia Virus protein VP39"/>
    <property type="match status" value="1"/>
</dbReference>
<dbReference type="Proteomes" id="UP000321306">
    <property type="component" value="Unassembled WGS sequence"/>
</dbReference>
<dbReference type="InterPro" id="IPR024026">
    <property type="entry name" value="3'-RNA_MeTfrase_Hen1_bac"/>
</dbReference>
<dbReference type="InterPro" id="IPR041698">
    <property type="entry name" value="Methyltransf_25"/>
</dbReference>
<evidence type="ECO:0000256" key="4">
    <source>
        <dbReference type="ARBA" id="ARBA00022603"/>
    </source>
</evidence>
<keyword evidence="8" id="KW-0460">Magnesium</keyword>
<evidence type="ECO:0000259" key="15">
    <source>
        <dbReference type="Pfam" id="PF13649"/>
    </source>
</evidence>
<dbReference type="SUPFAM" id="SSF53335">
    <property type="entry name" value="S-adenosyl-L-methionine-dependent methyltransferases"/>
    <property type="match status" value="1"/>
</dbReference>
<keyword evidence="7" id="KW-0479">Metal-binding</keyword>
<dbReference type="OrthoDB" id="626362at2"/>
<evidence type="ECO:0000313" key="17">
    <source>
        <dbReference type="Proteomes" id="UP000321306"/>
    </source>
</evidence>
<reference evidence="16 17" key="1">
    <citation type="submission" date="2019-07" db="EMBL/GenBank/DDBJ databases">
        <title>Whole genome shotgun sequence of Deinococcus cellulosilyticus NBRC 106333.</title>
        <authorList>
            <person name="Hosoyama A."/>
            <person name="Uohara A."/>
            <person name="Ohji S."/>
            <person name="Ichikawa N."/>
        </authorList>
    </citation>
    <scope>NUCLEOTIDE SEQUENCE [LARGE SCALE GENOMIC DNA]</scope>
    <source>
        <strain evidence="16 17">NBRC 106333</strain>
    </source>
</reference>
<evidence type="ECO:0000256" key="9">
    <source>
        <dbReference type="ARBA" id="ARBA00022884"/>
    </source>
</evidence>
<evidence type="ECO:0000256" key="10">
    <source>
        <dbReference type="ARBA" id="ARBA00023158"/>
    </source>
</evidence>
<comment type="cofactor">
    <cofactor evidence="1">
        <name>Mg(2+)</name>
        <dbReference type="ChEBI" id="CHEBI:18420"/>
    </cofactor>
</comment>
<evidence type="ECO:0000256" key="6">
    <source>
        <dbReference type="ARBA" id="ARBA00022691"/>
    </source>
</evidence>
<dbReference type="Pfam" id="PF12623">
    <property type="entry name" value="Hen1_L"/>
    <property type="match status" value="1"/>
</dbReference>
<sequence>MLFLLRLNHENASDLGYLLHKHPEKVQDFSLPFGSSTVFYPEVSEHTATACLMVNIDPVYLSRLRSGDASRPLEPYVNDRPYTANSFLSVALGDAFRTAMNGKSQSRPDLAAQPLSFEIEIPVLKCNTGEELIRRVFEPLGYSLEVKQLPLDEHFPAWGVGPYFHVTFKVQARLQDLLRHFYVLLPVLDNAKHYFIDVAEIEKLLRNGEGWLEQHPERELILKRYLKYRQNLIRKAEQRFETEEEEEEGGAETPEQKEKRISLNQQRLTAVSEALVASGAKTVLDLGCGEGNLLRHLVKHRFQRIVAVDASIRPLELAKEKFEGKPVEFLHSSVTYLDDRLTGFDAAALVEVIEHLDPDRIQAMERSVFGHMKPQTVVVTTPNVEYNVLFEDMTGLRHRDHRFEWTRAEFQAWAGRVAETYGYTTEFRTVGDVHEVHGSPTQMAIFTRMVRRTA</sequence>
<dbReference type="GO" id="GO:0031047">
    <property type="term" value="P:regulatory ncRNA-mediated gene silencing"/>
    <property type="evidence" value="ECO:0007669"/>
    <property type="project" value="UniProtKB-KW"/>
</dbReference>
<dbReference type="GO" id="GO:0001510">
    <property type="term" value="P:RNA methylation"/>
    <property type="evidence" value="ECO:0007669"/>
    <property type="project" value="InterPro"/>
</dbReference>
<evidence type="ECO:0000256" key="11">
    <source>
        <dbReference type="ARBA" id="ARBA00035025"/>
    </source>
</evidence>
<feature type="domain" description="Methyltransferase" evidence="15">
    <location>
        <begin position="283"/>
        <end position="374"/>
    </location>
</feature>
<dbReference type="NCBIfam" id="TIGR04074">
    <property type="entry name" value="bacter_Hen1"/>
    <property type="match status" value="1"/>
</dbReference>
<feature type="domain" description="Hen1 N-terminal" evidence="14">
    <location>
        <begin position="1"/>
        <end position="239"/>
    </location>
</feature>
<keyword evidence="4 16" id="KW-0489">Methyltransferase</keyword>
<dbReference type="PANTHER" id="PTHR21404">
    <property type="entry name" value="HEN1"/>
    <property type="match status" value="1"/>
</dbReference>
<dbReference type="EMBL" id="BJXB01000002">
    <property type="protein sequence ID" value="GEM44987.1"/>
    <property type="molecule type" value="Genomic_DNA"/>
</dbReference>